<evidence type="ECO:0000313" key="8">
    <source>
        <dbReference type="EMBL" id="MDX2910580.1"/>
    </source>
</evidence>
<evidence type="ECO:0000256" key="4">
    <source>
        <dbReference type="ARBA" id="ARBA00023136"/>
    </source>
</evidence>
<dbReference type="InterPro" id="IPR011701">
    <property type="entry name" value="MFS"/>
</dbReference>
<dbReference type="RefSeq" id="WP_267299555.1">
    <property type="nucleotide sequence ID" value="NZ_JAGJBZ010000002.1"/>
</dbReference>
<feature type="compositionally biased region" description="Pro residues" evidence="5">
    <location>
        <begin position="1"/>
        <end position="12"/>
    </location>
</feature>
<keyword evidence="2 6" id="KW-0812">Transmembrane</keyword>
<proteinExistence type="predicted"/>
<feature type="transmembrane region" description="Helical" evidence="6">
    <location>
        <begin position="299"/>
        <end position="321"/>
    </location>
</feature>
<sequence>MALSTPPQPPNGEPLLTGSVDPSDTTTTCSGDARKAVEDSKAVENSYVWLMVLAVFGVFMAVVTPMAISLAIRVDQLAPGHEEYLGYITGAGGITAILTAPVFGMVSDRTRSRLGRRRPLLIAGTVVGLVALLVMALADGVLVLALGWMLAQVGWGTVLALLTASQADRLPEAQRGKVAALTGVVQQLAPVSGALLAGALSGSSLLMFLVPGAVGAVSMFFFVRFVHEPDSRDLPLPEGRLTLRTLTASYVFDPRRSPDFAWNCLGKFLFMFGLTLTSTFTAFFLAARTGVSVKEVSGTVAVLGGAGIGATMLGAIGGGFLSDRLRRRRVFVLIGACVFATGAITMALAPTVPVIIAGAVLGNLGLGLFATVDQAVMLDVLPERETSAGRYAGIYGFSTTLAQGVAPLAAPLVLLIGGEAGGGAGGGGGTGGGDKNYTLLYFMAAALTFLGGLVIATRIKSVR</sequence>
<dbReference type="EMBL" id="JARAVY010000006">
    <property type="protein sequence ID" value="MDX2910580.1"/>
    <property type="molecule type" value="Genomic_DNA"/>
</dbReference>
<evidence type="ECO:0000256" key="1">
    <source>
        <dbReference type="ARBA" id="ARBA00004651"/>
    </source>
</evidence>
<feature type="domain" description="Major facilitator superfamily (MFS) profile" evidence="7">
    <location>
        <begin position="50"/>
        <end position="463"/>
    </location>
</feature>
<feature type="transmembrane region" description="Helical" evidence="6">
    <location>
        <begin position="330"/>
        <end position="348"/>
    </location>
</feature>
<organism evidence="8 9">
    <name type="scientific">Streptomyces griseiscabiei</name>
    <dbReference type="NCBI Taxonomy" id="2993540"/>
    <lineage>
        <taxon>Bacteria</taxon>
        <taxon>Bacillati</taxon>
        <taxon>Actinomycetota</taxon>
        <taxon>Actinomycetes</taxon>
        <taxon>Kitasatosporales</taxon>
        <taxon>Streptomycetaceae</taxon>
        <taxon>Streptomyces</taxon>
    </lineage>
</organism>
<feature type="transmembrane region" description="Helical" evidence="6">
    <location>
        <begin position="47"/>
        <end position="72"/>
    </location>
</feature>
<dbReference type="SUPFAM" id="SSF103473">
    <property type="entry name" value="MFS general substrate transporter"/>
    <property type="match status" value="1"/>
</dbReference>
<evidence type="ECO:0000256" key="5">
    <source>
        <dbReference type="SAM" id="MobiDB-lite"/>
    </source>
</evidence>
<feature type="transmembrane region" description="Helical" evidence="6">
    <location>
        <begin position="205"/>
        <end position="226"/>
    </location>
</feature>
<dbReference type="PANTHER" id="PTHR23528">
    <property type="match status" value="1"/>
</dbReference>
<feature type="region of interest" description="Disordered" evidence="5">
    <location>
        <begin position="1"/>
        <end position="31"/>
    </location>
</feature>
<evidence type="ECO:0000259" key="7">
    <source>
        <dbReference type="PROSITE" id="PS50850"/>
    </source>
</evidence>
<evidence type="ECO:0000313" key="9">
    <source>
        <dbReference type="Proteomes" id="UP001271723"/>
    </source>
</evidence>
<evidence type="ECO:0000256" key="2">
    <source>
        <dbReference type="ARBA" id="ARBA00022692"/>
    </source>
</evidence>
<evidence type="ECO:0000256" key="3">
    <source>
        <dbReference type="ARBA" id="ARBA00022989"/>
    </source>
</evidence>
<protein>
    <submittedName>
        <fullName evidence="8">MFS transporter</fullName>
    </submittedName>
</protein>
<feature type="transmembrane region" description="Helical" evidence="6">
    <location>
        <begin position="84"/>
        <end position="107"/>
    </location>
</feature>
<comment type="caution">
    <text evidence="8">The sequence shown here is derived from an EMBL/GenBank/DDBJ whole genome shotgun (WGS) entry which is preliminary data.</text>
</comment>
<dbReference type="Proteomes" id="UP001271723">
    <property type="component" value="Unassembled WGS sequence"/>
</dbReference>
<dbReference type="Gene3D" id="1.20.1250.20">
    <property type="entry name" value="MFS general substrate transporter like domains"/>
    <property type="match status" value="2"/>
</dbReference>
<accession>A0ABU4L489</accession>
<dbReference type="InterPro" id="IPR020846">
    <property type="entry name" value="MFS_dom"/>
</dbReference>
<feature type="transmembrane region" description="Helical" evidence="6">
    <location>
        <begin position="144"/>
        <end position="164"/>
    </location>
</feature>
<feature type="transmembrane region" description="Helical" evidence="6">
    <location>
        <begin position="176"/>
        <end position="199"/>
    </location>
</feature>
<feature type="transmembrane region" description="Helical" evidence="6">
    <location>
        <begin position="437"/>
        <end position="456"/>
    </location>
</feature>
<gene>
    <name evidence="8" type="ORF">PV517_17980</name>
</gene>
<keyword evidence="3 6" id="KW-1133">Transmembrane helix</keyword>
<keyword evidence="4 6" id="KW-0472">Membrane</keyword>
<dbReference type="Pfam" id="PF07690">
    <property type="entry name" value="MFS_1"/>
    <property type="match status" value="1"/>
</dbReference>
<reference evidence="8 9" key="1">
    <citation type="journal article" date="2023" name="Microb. Genom.">
        <title>Mesoterricola silvestris gen. nov., sp. nov., Mesoterricola sediminis sp. nov., Geothrix oryzae sp. nov., Geothrix edaphica sp. nov., Geothrix rubra sp. nov., and Geothrix limicola sp. nov., six novel members of Acidobacteriota isolated from soils.</title>
        <authorList>
            <person name="Weisberg A.J."/>
            <person name="Pearce E."/>
            <person name="Kramer C.G."/>
            <person name="Chang J.H."/>
            <person name="Clarke C.R."/>
        </authorList>
    </citation>
    <scope>NUCLEOTIDE SEQUENCE [LARGE SCALE GENOMIC DNA]</scope>
    <source>
        <strain evidence="8 9">NRRL_B-2795</strain>
    </source>
</reference>
<feature type="transmembrane region" description="Helical" evidence="6">
    <location>
        <begin position="265"/>
        <end position="287"/>
    </location>
</feature>
<comment type="subcellular location">
    <subcellularLocation>
        <location evidence="1">Cell membrane</location>
        <topology evidence="1">Multi-pass membrane protein</topology>
    </subcellularLocation>
</comment>
<keyword evidence="9" id="KW-1185">Reference proteome</keyword>
<feature type="transmembrane region" description="Helical" evidence="6">
    <location>
        <begin position="354"/>
        <end position="372"/>
    </location>
</feature>
<feature type="compositionally biased region" description="Polar residues" evidence="5">
    <location>
        <begin position="20"/>
        <end position="30"/>
    </location>
</feature>
<dbReference type="PROSITE" id="PS50850">
    <property type="entry name" value="MFS"/>
    <property type="match status" value="1"/>
</dbReference>
<name>A0ABU4L489_9ACTN</name>
<dbReference type="InterPro" id="IPR036259">
    <property type="entry name" value="MFS_trans_sf"/>
</dbReference>
<evidence type="ECO:0000256" key="6">
    <source>
        <dbReference type="SAM" id="Phobius"/>
    </source>
</evidence>
<dbReference type="PANTHER" id="PTHR23528:SF1">
    <property type="entry name" value="MAJOR FACILITATOR SUPERFAMILY (MFS) PROFILE DOMAIN-CONTAINING PROTEIN"/>
    <property type="match status" value="1"/>
</dbReference>
<feature type="transmembrane region" description="Helical" evidence="6">
    <location>
        <begin position="119"/>
        <end position="138"/>
    </location>
</feature>
<feature type="transmembrane region" description="Helical" evidence="6">
    <location>
        <begin position="393"/>
        <end position="417"/>
    </location>
</feature>